<evidence type="ECO:0000313" key="1">
    <source>
        <dbReference type="Proteomes" id="UP000046393"/>
    </source>
</evidence>
<accession>A0A0N5AWL9</accession>
<organism evidence="1 2">
    <name type="scientific">Syphacia muris</name>
    <dbReference type="NCBI Taxonomy" id="451379"/>
    <lineage>
        <taxon>Eukaryota</taxon>
        <taxon>Metazoa</taxon>
        <taxon>Ecdysozoa</taxon>
        <taxon>Nematoda</taxon>
        <taxon>Chromadorea</taxon>
        <taxon>Rhabditida</taxon>
        <taxon>Spirurina</taxon>
        <taxon>Oxyuridomorpha</taxon>
        <taxon>Oxyuroidea</taxon>
        <taxon>Oxyuridae</taxon>
        <taxon>Syphacia</taxon>
    </lineage>
</organism>
<dbReference type="AlphaFoldDB" id="A0A0N5AWL9"/>
<evidence type="ECO:0000313" key="2">
    <source>
        <dbReference type="WBParaSite" id="SMUV_0000932301-mRNA-1"/>
    </source>
</evidence>
<dbReference type="Proteomes" id="UP000046393">
    <property type="component" value="Unplaced"/>
</dbReference>
<reference evidence="2" key="1">
    <citation type="submission" date="2017-02" db="UniProtKB">
        <authorList>
            <consortium name="WormBaseParasite"/>
        </authorList>
    </citation>
    <scope>IDENTIFICATION</scope>
</reference>
<protein>
    <submittedName>
        <fullName evidence="2">CTNNB1_binding domain-containing protein</fullName>
    </submittedName>
</protein>
<name>A0A0N5AWL9_9BILA</name>
<sequence length="116" mass="12775">MVCLIQQKECSKSIGMFPVNKFSLNLGDKYEQRRSDADDVETAQSTHQLTEDKKEVALEAELEAKGAPAFIASKSGAFVKPSPSYHPLTQISPNFAPVPFFPFLVPGDGEFFSKYG</sequence>
<proteinExistence type="predicted"/>
<dbReference type="STRING" id="451379.A0A0N5AWL9"/>
<dbReference type="WBParaSite" id="SMUV_0000932301-mRNA-1">
    <property type="protein sequence ID" value="SMUV_0000932301-mRNA-1"/>
    <property type="gene ID" value="SMUV_0000932301"/>
</dbReference>
<keyword evidence="1" id="KW-1185">Reference proteome</keyword>